<dbReference type="AlphaFoldDB" id="A0AA51UP85"/>
<dbReference type="KEGG" id="mseb:RE474_03135"/>
<name>A0AA51UP85_9EURY</name>
<dbReference type="GeneID" id="84231678"/>
<evidence type="ECO:0000313" key="1">
    <source>
        <dbReference type="EMBL" id="WMW25730.1"/>
    </source>
</evidence>
<sequence>MGSIRTTALVSALFITVALLFTSVSVAAYGSDMGMATSSTDLSNENYEFTMIRVATPESLEITVGDTVTWRNLQRPKMAIVLVSDDGLWDDQIIYYGRIFSYTFDEPGTYTFSVQDNPAMSGTIVVSEKILQSASDMSDEDDMMPQEPQTIAVMTQSREMDKAMVQEHVLDRNNEFLIVRTVTPVSMEIYAGESVMWRNLQRPKMPIVLVSDNGLWEDQIIYYGRIFSYTFDDPGTYSFSIQDHLEMTGIIVVSEERMASVEDEEPDDTVVAPSPAMMREGEDAGTMEQERIRDPEQAMEQNYEFLVIRIATPESMEIKVGETVTWRNLQRPKMPIVLVSDDGLWDDQTIYYGKTFSYTFEEAGTYTFSVQNNPAITGMIVVT</sequence>
<dbReference type="PANTHER" id="PTHR36507">
    <property type="entry name" value="BLL1555 PROTEIN"/>
    <property type="match status" value="1"/>
</dbReference>
<dbReference type="RefSeq" id="WP_309311532.1">
    <property type="nucleotide sequence ID" value="NZ_CP133592.1"/>
</dbReference>
<dbReference type="SUPFAM" id="SSF49503">
    <property type="entry name" value="Cupredoxins"/>
    <property type="match status" value="3"/>
</dbReference>
<dbReference type="Proteomes" id="UP001182908">
    <property type="component" value="Chromosome"/>
</dbReference>
<dbReference type="InterPro" id="IPR052721">
    <property type="entry name" value="ET_Amicyanin"/>
</dbReference>
<accession>A0AA51UP85</accession>
<keyword evidence="2" id="KW-1185">Reference proteome</keyword>
<dbReference type="Gene3D" id="2.60.40.420">
    <property type="entry name" value="Cupredoxins - blue copper proteins"/>
    <property type="match status" value="3"/>
</dbReference>
<dbReference type="PANTHER" id="PTHR36507:SF1">
    <property type="entry name" value="BLL1555 PROTEIN"/>
    <property type="match status" value="1"/>
</dbReference>
<evidence type="ECO:0000313" key="2">
    <source>
        <dbReference type="Proteomes" id="UP001182908"/>
    </source>
</evidence>
<evidence type="ECO:0008006" key="3">
    <source>
        <dbReference type="Google" id="ProtNLM"/>
    </source>
</evidence>
<dbReference type="InterPro" id="IPR008972">
    <property type="entry name" value="Cupredoxin"/>
</dbReference>
<reference evidence="1 2" key="1">
    <citation type="submission" date="2023-08" db="EMBL/GenBank/DDBJ databases">
        <title>Methanolobus mangrovi sp. nov. and Methanolobus sediminis sp. nov, two novel methylotrophic methanogens isolated from mangrove sediments in China.</title>
        <authorList>
            <person name="Zhou J."/>
        </authorList>
    </citation>
    <scope>NUCLEOTIDE SEQUENCE [LARGE SCALE GENOMIC DNA]</scope>
    <source>
        <strain evidence="1 2">FTZ6</strain>
    </source>
</reference>
<proteinExistence type="predicted"/>
<organism evidence="1 2">
    <name type="scientific">Methanolobus sediminis</name>
    <dbReference type="NCBI Taxonomy" id="3072978"/>
    <lineage>
        <taxon>Archaea</taxon>
        <taxon>Methanobacteriati</taxon>
        <taxon>Methanobacteriota</taxon>
        <taxon>Stenosarchaea group</taxon>
        <taxon>Methanomicrobia</taxon>
        <taxon>Methanosarcinales</taxon>
        <taxon>Methanosarcinaceae</taxon>
        <taxon>Methanolobus</taxon>
    </lineage>
</organism>
<protein>
    <recommendedName>
        <fullName evidence="3">Plastocyanin</fullName>
    </recommendedName>
</protein>
<gene>
    <name evidence="1" type="ORF">RE474_03135</name>
</gene>
<dbReference type="EMBL" id="CP133592">
    <property type="protein sequence ID" value="WMW25730.1"/>
    <property type="molecule type" value="Genomic_DNA"/>
</dbReference>